<dbReference type="InterPro" id="IPR004846">
    <property type="entry name" value="T2SS/T3SS_dom"/>
</dbReference>
<keyword evidence="2" id="KW-0732">Signal</keyword>
<dbReference type="PANTHER" id="PTHR30332">
    <property type="entry name" value="PROBABLE GENERAL SECRETION PATHWAY PROTEIN D"/>
    <property type="match status" value="1"/>
</dbReference>
<comment type="caution">
    <text evidence="6">The sequence shown here is derived from an EMBL/GenBank/DDBJ whole genome shotgun (WGS) entry which is preliminary data.</text>
</comment>
<evidence type="ECO:0000259" key="5">
    <source>
        <dbReference type="Pfam" id="PF00263"/>
    </source>
</evidence>
<evidence type="ECO:0000256" key="1">
    <source>
        <dbReference type="ARBA" id="ARBA00004370"/>
    </source>
</evidence>
<sequence length="318" mass="37024">MKKIFFVFLLFNNLVSFSEKKYISEENLKKIRLYNEEKVVKNKEAITKVIKKTVHEVINIQNIEESEVLKLNGTYGVDIKKVGEKYLLMGEKDNISKFKEIVFNLDKIKRQVVVKLNVIDTSFSLFDRLGLNIKLEENKNDNMVGEFLNNKLSLANLLNFGGNKLGLDIESLKQNGDIYINTFPVLKVMNGSEGEIKLTDEYFYVMKDKKMESTEAGIIFRIKPNIITKGYKEYVELDMYSEISSFKGEKFRNKNILNTKILVKNKSCTFVSNVNRESKSIETTSPNIPIFSTIFKKRYKSREKRNVYFEVEVEILNE</sequence>
<name>A0A7Z0PFV3_9FUSO</name>
<dbReference type="EMBL" id="JABMKT010000030">
    <property type="protein sequence ID" value="NYV28289.1"/>
    <property type="molecule type" value="Genomic_DNA"/>
</dbReference>
<evidence type="ECO:0000256" key="3">
    <source>
        <dbReference type="ARBA" id="ARBA00023136"/>
    </source>
</evidence>
<proteinExistence type="inferred from homology"/>
<feature type="domain" description="Type II/III secretion system secretin-like" evidence="5">
    <location>
        <begin position="172"/>
        <end position="316"/>
    </location>
</feature>
<evidence type="ECO:0000313" key="6">
    <source>
        <dbReference type="EMBL" id="NYV28289.1"/>
    </source>
</evidence>
<dbReference type="InterPro" id="IPR050810">
    <property type="entry name" value="Bact_Secretion_Sys_Channel"/>
</dbReference>
<gene>
    <name evidence="6" type="ORF">HP397_05670</name>
</gene>
<evidence type="ECO:0000313" key="7">
    <source>
        <dbReference type="Proteomes" id="UP000526184"/>
    </source>
</evidence>
<protein>
    <recommendedName>
        <fullName evidence="5">Type II/III secretion system secretin-like domain-containing protein</fullName>
    </recommendedName>
</protein>
<keyword evidence="7" id="KW-1185">Reference proteome</keyword>
<dbReference type="PANTHER" id="PTHR30332:SF24">
    <property type="entry name" value="SECRETIN GSPD-RELATED"/>
    <property type="match status" value="1"/>
</dbReference>
<keyword evidence="3" id="KW-0472">Membrane</keyword>
<dbReference type="RefSeq" id="WP_180136292.1">
    <property type="nucleotide sequence ID" value="NZ_JABMKT010000030.1"/>
</dbReference>
<organism evidence="6 7">
    <name type="scientific">Streptobacillus felis</name>
    <dbReference type="NCBI Taxonomy" id="1384509"/>
    <lineage>
        <taxon>Bacteria</taxon>
        <taxon>Fusobacteriati</taxon>
        <taxon>Fusobacteriota</taxon>
        <taxon>Fusobacteriia</taxon>
        <taxon>Fusobacteriales</taxon>
        <taxon>Leptotrichiaceae</taxon>
        <taxon>Streptobacillus</taxon>
    </lineage>
</organism>
<accession>A0A7Z0PFV3</accession>
<dbReference type="GO" id="GO:0016020">
    <property type="term" value="C:membrane"/>
    <property type="evidence" value="ECO:0007669"/>
    <property type="project" value="UniProtKB-SubCell"/>
</dbReference>
<dbReference type="GO" id="GO:0009306">
    <property type="term" value="P:protein secretion"/>
    <property type="evidence" value="ECO:0007669"/>
    <property type="project" value="InterPro"/>
</dbReference>
<comment type="similarity">
    <text evidence="4">Belongs to the bacterial secretin family.</text>
</comment>
<evidence type="ECO:0000256" key="4">
    <source>
        <dbReference type="RuleBase" id="RU004003"/>
    </source>
</evidence>
<dbReference type="Pfam" id="PF00263">
    <property type="entry name" value="Secretin"/>
    <property type="match status" value="1"/>
</dbReference>
<dbReference type="GO" id="GO:0015627">
    <property type="term" value="C:type II protein secretion system complex"/>
    <property type="evidence" value="ECO:0007669"/>
    <property type="project" value="TreeGrafter"/>
</dbReference>
<comment type="subcellular location">
    <subcellularLocation>
        <location evidence="1">Membrane</location>
    </subcellularLocation>
</comment>
<dbReference type="Proteomes" id="UP000526184">
    <property type="component" value="Unassembled WGS sequence"/>
</dbReference>
<dbReference type="AlphaFoldDB" id="A0A7Z0PFV3"/>
<reference evidence="6 7" key="1">
    <citation type="submission" date="2020-05" db="EMBL/GenBank/DDBJ databases">
        <title>Streptobacillus felis strain LHL191014123.</title>
        <authorList>
            <person name="Fawzy A."/>
            <person name="Rau J."/>
            <person name="Risse K."/>
            <person name="Schauerte N."/>
            <person name="Geiger C."/>
            <person name="Blom J."/>
            <person name="Imirzalioglu C."/>
            <person name="Falgenhauer J."/>
            <person name="Bach A."/>
            <person name="Herden C."/>
            <person name="Eisenberg T."/>
        </authorList>
    </citation>
    <scope>NUCLEOTIDE SEQUENCE [LARGE SCALE GENOMIC DNA]</scope>
    <source>
        <strain evidence="6 7">LHL191014123</strain>
    </source>
</reference>
<evidence type="ECO:0000256" key="2">
    <source>
        <dbReference type="ARBA" id="ARBA00022729"/>
    </source>
</evidence>